<dbReference type="OrthoDB" id="3527137at2759"/>
<evidence type="ECO:0000313" key="2">
    <source>
        <dbReference type="EMBL" id="KAF2679673.1"/>
    </source>
</evidence>
<dbReference type="EMBL" id="MU005602">
    <property type="protein sequence ID" value="KAF2679673.1"/>
    <property type="molecule type" value="Genomic_DNA"/>
</dbReference>
<evidence type="ECO:0000313" key="3">
    <source>
        <dbReference type="Proteomes" id="UP000799291"/>
    </source>
</evidence>
<protein>
    <recommendedName>
        <fullName evidence="1">DUF7770 domain-containing protein</fullName>
    </recommendedName>
</protein>
<reference evidence="2" key="1">
    <citation type="journal article" date="2020" name="Stud. Mycol.">
        <title>101 Dothideomycetes genomes: a test case for predicting lifestyles and emergence of pathogens.</title>
        <authorList>
            <person name="Haridas S."/>
            <person name="Albert R."/>
            <person name="Binder M."/>
            <person name="Bloem J."/>
            <person name="Labutti K."/>
            <person name="Salamov A."/>
            <person name="Andreopoulos B."/>
            <person name="Baker S."/>
            <person name="Barry K."/>
            <person name="Bills G."/>
            <person name="Bluhm B."/>
            <person name="Cannon C."/>
            <person name="Castanera R."/>
            <person name="Culley D."/>
            <person name="Daum C."/>
            <person name="Ezra D."/>
            <person name="Gonzalez J."/>
            <person name="Henrissat B."/>
            <person name="Kuo A."/>
            <person name="Liang C."/>
            <person name="Lipzen A."/>
            <person name="Lutzoni F."/>
            <person name="Magnuson J."/>
            <person name="Mondo S."/>
            <person name="Nolan M."/>
            <person name="Ohm R."/>
            <person name="Pangilinan J."/>
            <person name="Park H.-J."/>
            <person name="Ramirez L."/>
            <person name="Alfaro M."/>
            <person name="Sun H."/>
            <person name="Tritt A."/>
            <person name="Yoshinaga Y."/>
            <person name="Zwiers L.-H."/>
            <person name="Turgeon B."/>
            <person name="Goodwin S."/>
            <person name="Spatafora J."/>
            <person name="Crous P."/>
            <person name="Grigoriev I."/>
        </authorList>
    </citation>
    <scope>NUCLEOTIDE SEQUENCE</scope>
    <source>
        <strain evidence="2">CBS 122367</strain>
    </source>
</reference>
<sequence length="198" mass="21683">MASKTSNLFAQIAAQQQAAAQAAATNPVTYVPGSKQDEIRGYTVLKAYAVCHPVAPGSGSGKTNHWTLSFDVGSRRGVRFDLQPNPQQLHSNGGMKACLIVSLLEYVITNNAARYDPLSVTYARTIGWYIDYLASGGRLRYAFTAEGVGCRKWITDTLKLLEDVKEIHSEESEMARRAIAYRWPDCVADEPAAGVYFA</sequence>
<dbReference type="InterPro" id="IPR056672">
    <property type="entry name" value="DUF7770"/>
</dbReference>
<name>A0A6G1INW1_9PLEO</name>
<keyword evidence="3" id="KW-1185">Reference proteome</keyword>
<organism evidence="2 3">
    <name type="scientific">Lentithecium fluviatile CBS 122367</name>
    <dbReference type="NCBI Taxonomy" id="1168545"/>
    <lineage>
        <taxon>Eukaryota</taxon>
        <taxon>Fungi</taxon>
        <taxon>Dikarya</taxon>
        <taxon>Ascomycota</taxon>
        <taxon>Pezizomycotina</taxon>
        <taxon>Dothideomycetes</taxon>
        <taxon>Pleosporomycetidae</taxon>
        <taxon>Pleosporales</taxon>
        <taxon>Massarineae</taxon>
        <taxon>Lentitheciaceae</taxon>
        <taxon>Lentithecium</taxon>
    </lineage>
</organism>
<feature type="domain" description="DUF7770" evidence="1">
    <location>
        <begin position="49"/>
        <end position="196"/>
    </location>
</feature>
<dbReference type="Proteomes" id="UP000799291">
    <property type="component" value="Unassembled WGS sequence"/>
</dbReference>
<proteinExistence type="predicted"/>
<accession>A0A6G1INW1</accession>
<gene>
    <name evidence="2" type="ORF">K458DRAFT_115815</name>
</gene>
<dbReference type="AlphaFoldDB" id="A0A6G1INW1"/>
<dbReference type="Pfam" id="PF24968">
    <property type="entry name" value="DUF7770"/>
    <property type="match status" value="1"/>
</dbReference>
<evidence type="ECO:0000259" key="1">
    <source>
        <dbReference type="Pfam" id="PF24968"/>
    </source>
</evidence>